<reference evidence="3" key="2">
    <citation type="submission" date="2015-07" db="EMBL/GenBank/DDBJ databases">
        <title>Contrasting host-pathogen interactions and genome evolution in two generalist and specialist microsporidian pathogens of mosquitoes.</title>
        <authorList>
            <consortium name="The Broad Institute Genomics Platform"/>
            <consortium name="The Broad Institute Genome Sequencing Center for Infectious Disease"/>
            <person name="Cuomo C.A."/>
            <person name="Sanscrainte N.D."/>
            <person name="Goldberg J.M."/>
            <person name="Heiman D."/>
            <person name="Young S."/>
            <person name="Zeng Q."/>
            <person name="Becnel J.J."/>
            <person name="Birren B.W."/>
        </authorList>
    </citation>
    <scope>NUCLEOTIDE SEQUENCE [LARGE SCALE GENOMIC DNA]</scope>
    <source>
        <strain evidence="3">USNM 41457</strain>
    </source>
</reference>
<protein>
    <submittedName>
        <fullName evidence="2">Uncharacterized protein</fullName>
    </submittedName>
</protein>
<dbReference type="HOGENOM" id="CLU_1102762_0_0_1"/>
<accession>J9DME7</accession>
<feature type="compositionally biased region" description="Acidic residues" evidence="1">
    <location>
        <begin position="242"/>
        <end position="252"/>
    </location>
</feature>
<dbReference type="VEuPathDB" id="MicrosporidiaDB:EDEG_01926"/>
<feature type="region of interest" description="Disordered" evidence="1">
    <location>
        <begin position="1"/>
        <end position="56"/>
    </location>
</feature>
<dbReference type="EMBL" id="AFBI03000030">
    <property type="protein sequence ID" value="EJW03770.1"/>
    <property type="molecule type" value="Genomic_DNA"/>
</dbReference>
<sequence length="252" mass="27152">MIPGEPESAVKSAGESIDKAKPVRDEEKIKKQVFDKKGKIKPEKQKQLTDKKGNIKKELTDDKGKLNINNLDEKGNIKKELLDENGNVEKGVLDQKGKVKNDLYDEEGNTKEELLDDRSRLKKFFFDKDGILNKNRLINFLKRITGRYRSQGDGKGAAGGKGGKGAAGGKGGKGAAGGKGGKGGKGAAGGKGGKGEKTGEYVPDALEPISEQPVDDEKREEPPSTAVLSGNERLPDRNSPINEEEDEEGQPK</sequence>
<feature type="compositionally biased region" description="Basic and acidic residues" evidence="1">
    <location>
        <begin position="16"/>
        <end position="56"/>
    </location>
</feature>
<feature type="compositionally biased region" description="Gly residues" evidence="1">
    <location>
        <begin position="153"/>
        <end position="192"/>
    </location>
</feature>
<dbReference type="InParanoid" id="J9DME7"/>
<organism evidence="2 3">
    <name type="scientific">Edhazardia aedis (strain USNM 41457)</name>
    <name type="common">Microsporidian parasite</name>
    <dbReference type="NCBI Taxonomy" id="1003232"/>
    <lineage>
        <taxon>Eukaryota</taxon>
        <taxon>Fungi</taxon>
        <taxon>Fungi incertae sedis</taxon>
        <taxon>Microsporidia</taxon>
        <taxon>Edhazardia</taxon>
    </lineage>
</organism>
<evidence type="ECO:0000256" key="1">
    <source>
        <dbReference type="SAM" id="MobiDB-lite"/>
    </source>
</evidence>
<dbReference type="AlphaFoldDB" id="J9DME7"/>
<name>J9DME7_EDHAE</name>
<feature type="non-terminal residue" evidence="2">
    <location>
        <position position="252"/>
    </location>
</feature>
<feature type="region of interest" description="Disordered" evidence="1">
    <location>
        <begin position="148"/>
        <end position="252"/>
    </location>
</feature>
<comment type="caution">
    <text evidence="2">The sequence shown here is derived from an EMBL/GenBank/DDBJ whole genome shotgun (WGS) entry which is preliminary data.</text>
</comment>
<evidence type="ECO:0000313" key="3">
    <source>
        <dbReference type="Proteomes" id="UP000003163"/>
    </source>
</evidence>
<keyword evidence="3" id="KW-1185">Reference proteome</keyword>
<evidence type="ECO:0000313" key="2">
    <source>
        <dbReference type="EMBL" id="EJW03770.1"/>
    </source>
</evidence>
<reference evidence="2 3" key="1">
    <citation type="submission" date="2011-08" db="EMBL/GenBank/DDBJ databases">
        <authorList>
            <person name="Liu Z.J."/>
            <person name="Shi F.L."/>
            <person name="Lu J.Q."/>
            <person name="Li M."/>
            <person name="Wang Z.L."/>
        </authorList>
    </citation>
    <scope>NUCLEOTIDE SEQUENCE [LARGE SCALE GENOMIC DNA]</scope>
    <source>
        <strain evidence="2 3">USNM 41457</strain>
    </source>
</reference>
<proteinExistence type="predicted"/>
<gene>
    <name evidence="2" type="ORF">EDEG_01926</name>
</gene>
<dbReference type="Proteomes" id="UP000003163">
    <property type="component" value="Unassembled WGS sequence"/>
</dbReference>